<evidence type="ECO:0000259" key="1">
    <source>
        <dbReference type="Pfam" id="PF25321"/>
    </source>
</evidence>
<dbReference type="RefSeq" id="XP_020305627.1">
    <property type="nucleotide sequence ID" value="XM_020447552.1"/>
</dbReference>
<dbReference type="InterPro" id="IPR057606">
    <property type="entry name" value="SynGAP1-like_PH"/>
</dbReference>
<name>A0A1S0UIL1_LOALO</name>
<sequence>MPLDQNSWQNAKIDRGKNGISRHISTITRNGTAYQEGQGIAIVDEPTTPQRLANFFSRPFRSNALNRTKSATKLERKRTTNRNDFNTYNNLQQCDENVCNDNERLFNVQSYRHSTFRPYPISRDDENSFRPCRSHESLLTYSSTTPMIDLG</sequence>
<protein>
    <recommendedName>
        <fullName evidence="1">Ras/Rap GTPase-activating protein SynGAP-like PH domain-containing protein</fullName>
    </recommendedName>
</protein>
<proteinExistence type="predicted"/>
<evidence type="ECO:0000313" key="2">
    <source>
        <dbReference type="EMBL" id="EJD74727.1"/>
    </source>
</evidence>
<dbReference type="Pfam" id="PF25321">
    <property type="entry name" value="PH_RASGAP"/>
    <property type="match status" value="1"/>
</dbReference>
<feature type="domain" description="Ras/Rap GTPase-activating protein SynGAP-like PH" evidence="1">
    <location>
        <begin position="48"/>
        <end position="150"/>
    </location>
</feature>
<feature type="non-terminal residue" evidence="2">
    <location>
        <position position="151"/>
    </location>
</feature>
<dbReference type="InParanoid" id="A0A1S0UIL1"/>
<accession>A0A1S0UIL1</accession>
<dbReference type="KEGG" id="loa:LOAG_07866"/>
<gene>
    <name evidence="2" type="ORF">LOAG_07866</name>
</gene>
<dbReference type="OrthoDB" id="5861620at2759"/>
<organism evidence="2">
    <name type="scientific">Loa loa</name>
    <name type="common">Eye worm</name>
    <name type="synonym">Filaria loa</name>
    <dbReference type="NCBI Taxonomy" id="7209"/>
    <lineage>
        <taxon>Eukaryota</taxon>
        <taxon>Metazoa</taxon>
        <taxon>Ecdysozoa</taxon>
        <taxon>Nematoda</taxon>
        <taxon>Chromadorea</taxon>
        <taxon>Rhabditida</taxon>
        <taxon>Spirurina</taxon>
        <taxon>Spiruromorpha</taxon>
        <taxon>Filarioidea</taxon>
        <taxon>Onchocercidae</taxon>
        <taxon>Loa</taxon>
    </lineage>
</organism>
<dbReference type="GeneID" id="9945290"/>
<dbReference type="CTD" id="9945290"/>
<dbReference type="EMBL" id="JH712235">
    <property type="protein sequence ID" value="EJD74727.1"/>
    <property type="molecule type" value="Genomic_DNA"/>
</dbReference>
<dbReference type="AlphaFoldDB" id="A0A1S0UIL1"/>
<reference evidence="2" key="1">
    <citation type="submission" date="2012-04" db="EMBL/GenBank/DDBJ databases">
        <title>The Genome Sequence of Loa loa.</title>
        <authorList>
            <consortium name="The Broad Institute Genome Sequencing Platform"/>
            <consortium name="Broad Institute Genome Sequencing Center for Infectious Disease"/>
            <person name="Nutman T.B."/>
            <person name="Fink D.L."/>
            <person name="Russ C."/>
            <person name="Young S."/>
            <person name="Zeng Q."/>
            <person name="Gargeya S."/>
            <person name="Alvarado L."/>
            <person name="Berlin A."/>
            <person name="Chapman S.B."/>
            <person name="Chen Z."/>
            <person name="Freedman E."/>
            <person name="Gellesch M."/>
            <person name="Goldberg J."/>
            <person name="Griggs A."/>
            <person name="Gujja S."/>
            <person name="Heilman E.R."/>
            <person name="Heiman D."/>
            <person name="Howarth C."/>
            <person name="Mehta T."/>
            <person name="Neiman D."/>
            <person name="Pearson M."/>
            <person name="Roberts A."/>
            <person name="Saif S."/>
            <person name="Shea T."/>
            <person name="Shenoy N."/>
            <person name="Sisk P."/>
            <person name="Stolte C."/>
            <person name="Sykes S."/>
            <person name="White J."/>
            <person name="Yandava C."/>
            <person name="Haas B."/>
            <person name="Henn M.R."/>
            <person name="Nusbaum C."/>
            <person name="Birren B."/>
        </authorList>
    </citation>
    <scope>NUCLEOTIDE SEQUENCE [LARGE SCALE GENOMIC DNA]</scope>
</reference>